<protein>
    <submittedName>
        <fullName evidence="1">Uncharacterized protein</fullName>
    </submittedName>
</protein>
<evidence type="ECO:0000313" key="1">
    <source>
        <dbReference type="EnsemblPlants" id="AVESA.00010b.r2.1AG0042580.1.CDS"/>
    </source>
</evidence>
<reference evidence="1" key="1">
    <citation type="submission" date="2021-05" db="EMBL/GenBank/DDBJ databases">
        <authorList>
            <person name="Scholz U."/>
            <person name="Mascher M."/>
            <person name="Fiebig A."/>
        </authorList>
    </citation>
    <scope>NUCLEOTIDE SEQUENCE [LARGE SCALE GENOMIC DNA]</scope>
</reference>
<keyword evidence="2" id="KW-1185">Reference proteome</keyword>
<evidence type="ECO:0000313" key="2">
    <source>
        <dbReference type="Proteomes" id="UP001732700"/>
    </source>
</evidence>
<name>A0ACD5TF42_AVESA</name>
<reference evidence="1" key="2">
    <citation type="submission" date="2025-09" db="UniProtKB">
        <authorList>
            <consortium name="EnsemblPlants"/>
        </authorList>
    </citation>
    <scope>IDENTIFICATION</scope>
</reference>
<dbReference type="Proteomes" id="UP001732700">
    <property type="component" value="Chromosome 1A"/>
</dbReference>
<sequence>MDSAAKRMKLAAPVIYEEAPLLPAVAAAEATDPAPATAERSQVPAPGADEDGGEELLDHLSDLPDGVLCEIISFLPVMDGARTQILAPRWRHLWRAAPLNLDFRSLPAADNRLSARCLLVGVILAAHQGPGRRLCLPGRHLQYRADVVDGWLRSRALDNLQELEFYFNAPSYCSAAAVIIVQAPAPPPASIFRFSPTLRVATISNCYLLDQTVEGLHFPQLRKLALIHVEISEVSLHTIVSAGCPGLECLLLSAIPRIRCLEIESSTLRSIGIRSTSEELIIKDAPSLERLLYLEMHMRMQISVISAPKLEALGCIPQSYSYSKIIFGSTVIKGLRVDSLITVVRTVKILAIHLSYFNLDMVIGLMRCFPCLEKLYVKEKGETWEPNSPCHKESNLLTSLDIRLRTIVLRCYRGTQLQVNFATFFVLNARMLESMRLEVKSRNYNELFFAGQDKRLQMEKRASRGARLCFTTGCQHDVSGARWSCRPRLLCYHVKLMMIFFVNRCSAYLKTVKLTMMSPQACLFKHCIADTGHHLLVRSRT</sequence>
<accession>A0ACD5TF42</accession>
<organism evidence="1 2">
    <name type="scientific">Avena sativa</name>
    <name type="common">Oat</name>
    <dbReference type="NCBI Taxonomy" id="4498"/>
    <lineage>
        <taxon>Eukaryota</taxon>
        <taxon>Viridiplantae</taxon>
        <taxon>Streptophyta</taxon>
        <taxon>Embryophyta</taxon>
        <taxon>Tracheophyta</taxon>
        <taxon>Spermatophyta</taxon>
        <taxon>Magnoliopsida</taxon>
        <taxon>Liliopsida</taxon>
        <taxon>Poales</taxon>
        <taxon>Poaceae</taxon>
        <taxon>BOP clade</taxon>
        <taxon>Pooideae</taxon>
        <taxon>Poodae</taxon>
        <taxon>Poeae</taxon>
        <taxon>Poeae Chloroplast Group 1 (Aveneae type)</taxon>
        <taxon>Aveninae</taxon>
        <taxon>Avena</taxon>
    </lineage>
</organism>
<proteinExistence type="predicted"/>
<dbReference type="EnsemblPlants" id="AVESA.00010b.r2.1AG0042580.1">
    <property type="protein sequence ID" value="AVESA.00010b.r2.1AG0042580.1.CDS"/>
    <property type="gene ID" value="AVESA.00010b.r2.1AG0042580"/>
</dbReference>